<organism evidence="2 3">
    <name type="scientific">Actinomortierella ambigua</name>
    <dbReference type="NCBI Taxonomy" id="1343610"/>
    <lineage>
        <taxon>Eukaryota</taxon>
        <taxon>Fungi</taxon>
        <taxon>Fungi incertae sedis</taxon>
        <taxon>Mucoromycota</taxon>
        <taxon>Mortierellomycotina</taxon>
        <taxon>Mortierellomycetes</taxon>
        <taxon>Mortierellales</taxon>
        <taxon>Mortierellaceae</taxon>
        <taxon>Actinomortierella</taxon>
    </lineage>
</organism>
<evidence type="ECO:0000256" key="1">
    <source>
        <dbReference type="SAM" id="MobiDB-lite"/>
    </source>
</evidence>
<dbReference type="EMBL" id="JAAAJB010000057">
    <property type="protein sequence ID" value="KAG0268196.1"/>
    <property type="molecule type" value="Genomic_DNA"/>
</dbReference>
<gene>
    <name evidence="2" type="ORF">DFQ27_007305</name>
</gene>
<name>A0A9P6QJP5_9FUNG</name>
<reference evidence="2" key="1">
    <citation type="journal article" date="2020" name="Fungal Divers.">
        <title>Resolving the Mortierellaceae phylogeny through synthesis of multi-gene phylogenetics and phylogenomics.</title>
        <authorList>
            <person name="Vandepol N."/>
            <person name="Liber J."/>
            <person name="Desiro A."/>
            <person name="Na H."/>
            <person name="Kennedy M."/>
            <person name="Barry K."/>
            <person name="Grigoriev I.V."/>
            <person name="Miller A.N."/>
            <person name="O'Donnell K."/>
            <person name="Stajich J.E."/>
            <person name="Bonito G."/>
        </authorList>
    </citation>
    <scope>NUCLEOTIDE SEQUENCE</scope>
    <source>
        <strain evidence="2">BC1065</strain>
    </source>
</reference>
<keyword evidence="3" id="KW-1185">Reference proteome</keyword>
<feature type="region of interest" description="Disordered" evidence="1">
    <location>
        <begin position="1"/>
        <end position="147"/>
    </location>
</feature>
<feature type="compositionally biased region" description="Polar residues" evidence="1">
    <location>
        <begin position="67"/>
        <end position="79"/>
    </location>
</feature>
<accession>A0A9P6QJP5</accession>
<proteinExistence type="predicted"/>
<dbReference type="InterPro" id="IPR008991">
    <property type="entry name" value="Translation_prot_SH3-like_sf"/>
</dbReference>
<comment type="caution">
    <text evidence="2">The sequence shown here is derived from an EMBL/GenBank/DDBJ whole genome shotgun (WGS) entry which is preliminary data.</text>
</comment>
<evidence type="ECO:0000313" key="2">
    <source>
        <dbReference type="EMBL" id="KAG0268196.1"/>
    </source>
</evidence>
<dbReference type="AlphaFoldDB" id="A0A9P6QJP5"/>
<dbReference type="SUPFAM" id="SSF50104">
    <property type="entry name" value="Translation proteins SH3-like domain"/>
    <property type="match status" value="1"/>
</dbReference>
<dbReference type="OrthoDB" id="2448905at2759"/>
<feature type="compositionally biased region" description="Polar residues" evidence="1">
    <location>
        <begin position="97"/>
        <end position="108"/>
    </location>
</feature>
<feature type="compositionally biased region" description="Polar residues" evidence="1">
    <location>
        <begin position="1"/>
        <end position="10"/>
    </location>
</feature>
<sequence length="351" mass="37280">MTTEPGTQAQPVVAPAKDVTSSEARSGDDPEIVVIDVGQNRRGGREGGQDDDEQPRVIYSDIKKGSTPDSSIQSSQGNTKPPPPKSEQQPSGAHSGANHQPNPSTTHAPAQGHAATPALPTTSAGTHPGGQHGQPDKAGATPHPPKVHARVMQEPLTIHAQSIVAEDYEMEAMALPPPDDPILVVDALVSEPIDLQASDIMLSAAIVNAAPIPAGPTARRSSTAAQDLQVGATVMMGDSPCEVTFISVDTANKKVEARGAHLFENKVYKGTWGINDQVALVTVLETKYTLVTINANNTLKLRAPDNLLTEIRIDNEDLKKRMDEMQKQGLRVHVYVISAKGRARVNTIKAF</sequence>
<protein>
    <submittedName>
        <fullName evidence="2">Uncharacterized protein</fullName>
    </submittedName>
</protein>
<dbReference type="Proteomes" id="UP000807716">
    <property type="component" value="Unassembled WGS sequence"/>
</dbReference>
<evidence type="ECO:0000313" key="3">
    <source>
        <dbReference type="Proteomes" id="UP000807716"/>
    </source>
</evidence>